<dbReference type="Proteomes" id="UP000288216">
    <property type="component" value="Unassembled WGS sequence"/>
</dbReference>
<reference evidence="2 3" key="1">
    <citation type="journal article" date="2018" name="Nat. Ecol. Evol.">
        <title>Shark genomes provide insights into elasmobranch evolution and the origin of vertebrates.</title>
        <authorList>
            <person name="Hara Y"/>
            <person name="Yamaguchi K"/>
            <person name="Onimaru K"/>
            <person name="Kadota M"/>
            <person name="Koyanagi M"/>
            <person name="Keeley SD"/>
            <person name="Tatsumi K"/>
            <person name="Tanaka K"/>
            <person name="Motone F"/>
            <person name="Kageyama Y"/>
            <person name="Nozu R"/>
            <person name="Adachi N"/>
            <person name="Nishimura O"/>
            <person name="Nakagawa R"/>
            <person name="Tanegashima C"/>
            <person name="Kiyatake I"/>
            <person name="Matsumoto R"/>
            <person name="Murakumo K"/>
            <person name="Nishida K"/>
            <person name="Terakita A"/>
            <person name="Kuratani S"/>
            <person name="Sato K"/>
            <person name="Hyodo S Kuraku.S."/>
        </authorList>
    </citation>
    <scope>NUCLEOTIDE SEQUENCE [LARGE SCALE GENOMIC DNA]</scope>
</reference>
<gene>
    <name evidence="2" type="ORF">scyTo_0001546</name>
</gene>
<accession>A0A401PE51</accession>
<evidence type="ECO:0000313" key="2">
    <source>
        <dbReference type="EMBL" id="GCB71382.1"/>
    </source>
</evidence>
<comment type="caution">
    <text evidence="2">The sequence shown here is derived from an EMBL/GenBank/DDBJ whole genome shotgun (WGS) entry which is preliminary data.</text>
</comment>
<proteinExistence type="predicted"/>
<evidence type="ECO:0000313" key="3">
    <source>
        <dbReference type="Proteomes" id="UP000288216"/>
    </source>
</evidence>
<organism evidence="2 3">
    <name type="scientific">Scyliorhinus torazame</name>
    <name type="common">Cloudy catshark</name>
    <name type="synonym">Catulus torazame</name>
    <dbReference type="NCBI Taxonomy" id="75743"/>
    <lineage>
        <taxon>Eukaryota</taxon>
        <taxon>Metazoa</taxon>
        <taxon>Chordata</taxon>
        <taxon>Craniata</taxon>
        <taxon>Vertebrata</taxon>
        <taxon>Chondrichthyes</taxon>
        <taxon>Elasmobranchii</taxon>
        <taxon>Galeomorphii</taxon>
        <taxon>Galeoidea</taxon>
        <taxon>Carcharhiniformes</taxon>
        <taxon>Scyliorhinidae</taxon>
        <taxon>Scyliorhinus</taxon>
    </lineage>
</organism>
<dbReference type="AlphaFoldDB" id="A0A401PE51"/>
<feature type="compositionally biased region" description="Polar residues" evidence="1">
    <location>
        <begin position="25"/>
        <end position="38"/>
    </location>
</feature>
<protein>
    <submittedName>
        <fullName evidence="2">Uncharacterized protein</fullName>
    </submittedName>
</protein>
<dbReference type="EMBL" id="BFAA01000354">
    <property type="protein sequence ID" value="GCB71382.1"/>
    <property type="molecule type" value="Genomic_DNA"/>
</dbReference>
<feature type="region of interest" description="Disordered" evidence="1">
    <location>
        <begin position="19"/>
        <end position="71"/>
    </location>
</feature>
<evidence type="ECO:0000256" key="1">
    <source>
        <dbReference type="SAM" id="MobiDB-lite"/>
    </source>
</evidence>
<sequence length="149" mass="16369">MNLPLSLATGICLHCGTSPKPPTPQSNVWKSDSYNHNSGRGGESKTLKDGAQNSKQPQGIPRQEHKANKLRKHNDDVISLNIATTVCSMCQMFFMEAFSDISTGSTNTVKLNSIRVITLEWKSTLFTCIADVTNQQSLTWIHKEGLCGC</sequence>
<keyword evidence="3" id="KW-1185">Reference proteome</keyword>
<name>A0A401PE51_SCYTO</name>